<organism evidence="2 3">
    <name type="scientific">Aquipluma nitroreducens</name>
    <dbReference type="NCBI Taxonomy" id="2010828"/>
    <lineage>
        <taxon>Bacteria</taxon>
        <taxon>Pseudomonadati</taxon>
        <taxon>Bacteroidota</taxon>
        <taxon>Bacteroidia</taxon>
        <taxon>Marinilabiliales</taxon>
        <taxon>Prolixibacteraceae</taxon>
        <taxon>Aquipluma</taxon>
    </lineage>
</organism>
<dbReference type="Gene3D" id="3.30.70.790">
    <property type="entry name" value="UreE, C-terminal domain"/>
    <property type="match status" value="1"/>
</dbReference>
<keyword evidence="3" id="KW-1185">Reference proteome</keyword>
<evidence type="ECO:0000259" key="1">
    <source>
        <dbReference type="Pfam" id="PF09413"/>
    </source>
</evidence>
<sequence>MEKDWVCVFHSEQGFQAEIAREILENEEINCVVLNEHDSTFPSIGDLEIWVHQDFEVKATELLKDLIL</sequence>
<evidence type="ECO:0000313" key="3">
    <source>
        <dbReference type="Proteomes" id="UP001193389"/>
    </source>
</evidence>
<dbReference type="EMBL" id="AP018694">
    <property type="protein sequence ID" value="BBE16587.1"/>
    <property type="molecule type" value="Genomic_DNA"/>
</dbReference>
<protein>
    <recommendedName>
        <fullName evidence="1">DUF2007 domain-containing protein</fullName>
    </recommendedName>
</protein>
<accession>A0A5K7S509</accession>
<dbReference type="Proteomes" id="UP001193389">
    <property type="component" value="Chromosome"/>
</dbReference>
<gene>
    <name evidence="2" type="ORF">AQPE_0727</name>
</gene>
<name>A0A5K7S509_9BACT</name>
<dbReference type="InterPro" id="IPR018551">
    <property type="entry name" value="DUF2007"/>
</dbReference>
<evidence type="ECO:0000313" key="2">
    <source>
        <dbReference type="EMBL" id="BBE16587.1"/>
    </source>
</evidence>
<dbReference type="AlphaFoldDB" id="A0A5K7S509"/>
<dbReference type="InterPro" id="IPR011322">
    <property type="entry name" value="N-reg_PII-like_a/b"/>
</dbReference>
<dbReference type="Pfam" id="PF09413">
    <property type="entry name" value="DUF2007"/>
    <property type="match status" value="1"/>
</dbReference>
<dbReference type="KEGG" id="anf:AQPE_0727"/>
<dbReference type="RefSeq" id="WP_318349649.1">
    <property type="nucleotide sequence ID" value="NZ_AP018694.1"/>
</dbReference>
<proteinExistence type="predicted"/>
<dbReference type="SUPFAM" id="SSF54913">
    <property type="entry name" value="GlnB-like"/>
    <property type="match status" value="1"/>
</dbReference>
<feature type="domain" description="DUF2007" evidence="1">
    <location>
        <begin position="5"/>
        <end position="66"/>
    </location>
</feature>
<reference evidence="2" key="1">
    <citation type="journal article" date="2020" name="Int. J. Syst. Evol. Microbiol.">
        <title>Aquipluma nitroreducens gen. nov. sp. nov., a novel facultatively anaerobic bacterium isolated from a freshwater lake.</title>
        <authorList>
            <person name="Watanabe M."/>
            <person name="Kojima H."/>
            <person name="Fukui M."/>
        </authorList>
    </citation>
    <scope>NUCLEOTIDE SEQUENCE</scope>
    <source>
        <strain evidence="2">MeG22</strain>
    </source>
</reference>